<dbReference type="FunCoup" id="A0A6P7GR50">
    <property type="interactions" value="5"/>
</dbReference>
<accession>A0A6P7GR50</accession>
<protein>
    <submittedName>
        <fullName evidence="5">HSPB1-associated protein 1</fullName>
    </submittedName>
</protein>
<dbReference type="InParanoid" id="A0A6P7GR50"/>
<organism evidence="5">
    <name type="scientific">Diabrotica virgifera virgifera</name>
    <name type="common">western corn rootworm</name>
    <dbReference type="NCBI Taxonomy" id="50390"/>
    <lineage>
        <taxon>Eukaryota</taxon>
        <taxon>Metazoa</taxon>
        <taxon>Ecdysozoa</taxon>
        <taxon>Arthropoda</taxon>
        <taxon>Hexapoda</taxon>
        <taxon>Insecta</taxon>
        <taxon>Pterygota</taxon>
        <taxon>Neoptera</taxon>
        <taxon>Endopterygota</taxon>
        <taxon>Coleoptera</taxon>
        <taxon>Polyphaga</taxon>
        <taxon>Cucujiformia</taxon>
        <taxon>Chrysomeloidea</taxon>
        <taxon>Chrysomelidae</taxon>
        <taxon>Galerucinae</taxon>
        <taxon>Diabroticina</taxon>
        <taxon>Diabroticites</taxon>
        <taxon>Diabrotica</taxon>
    </lineage>
</organism>
<dbReference type="Gene3D" id="2.60.120.650">
    <property type="entry name" value="Cupin"/>
    <property type="match status" value="1"/>
</dbReference>
<evidence type="ECO:0000259" key="4">
    <source>
        <dbReference type="PROSITE" id="PS51184"/>
    </source>
</evidence>
<proteinExistence type="predicted"/>
<dbReference type="PANTHER" id="PTHR12461:SF43">
    <property type="entry name" value="HSPB1-ASSOCIATED PROTEIN 1"/>
    <property type="match status" value="1"/>
</dbReference>
<dbReference type="InterPro" id="IPR041667">
    <property type="entry name" value="Cupin_8"/>
</dbReference>
<dbReference type="SMART" id="SM00558">
    <property type="entry name" value="JmjC"/>
    <property type="match status" value="1"/>
</dbReference>
<evidence type="ECO:0000256" key="1">
    <source>
        <dbReference type="ARBA" id="ARBA00004496"/>
    </source>
</evidence>
<comment type="function">
    <text evidence="3">May play a role in cellular stress response.</text>
</comment>
<name>A0A6P7GR50_DIAVI</name>
<dbReference type="PROSITE" id="PS51184">
    <property type="entry name" value="JMJC"/>
    <property type="match status" value="1"/>
</dbReference>
<dbReference type="InterPro" id="IPR003347">
    <property type="entry name" value="JmjC_dom"/>
</dbReference>
<dbReference type="AlphaFoldDB" id="A0A6P7GR50"/>
<evidence type="ECO:0000313" key="5">
    <source>
        <dbReference type="RefSeq" id="XP_028148527.1"/>
    </source>
</evidence>
<comment type="subcellular location">
    <subcellularLocation>
        <location evidence="1">Cytoplasm</location>
    </subcellularLocation>
</comment>
<dbReference type="SUPFAM" id="SSF51197">
    <property type="entry name" value="Clavaminate synthase-like"/>
    <property type="match status" value="1"/>
</dbReference>
<reference evidence="5" key="1">
    <citation type="submission" date="2025-08" db="UniProtKB">
        <authorList>
            <consortium name="RefSeq"/>
        </authorList>
    </citation>
    <scope>IDENTIFICATION</scope>
</reference>
<keyword evidence="2" id="KW-0963">Cytoplasm</keyword>
<evidence type="ECO:0000256" key="2">
    <source>
        <dbReference type="ARBA" id="ARBA00022490"/>
    </source>
</evidence>
<evidence type="ECO:0000256" key="3">
    <source>
        <dbReference type="ARBA" id="ARBA00037342"/>
    </source>
</evidence>
<dbReference type="GO" id="GO:0005737">
    <property type="term" value="C:cytoplasm"/>
    <property type="evidence" value="ECO:0007669"/>
    <property type="project" value="UniProtKB-SubCell"/>
</dbReference>
<feature type="domain" description="JmjC" evidence="4">
    <location>
        <begin position="90"/>
        <end position="249"/>
    </location>
</feature>
<sequence>MEESVSFDIRNIILNKQEPIVIKNVLKWKILQWTLSDWKSALHNEKLEFRRGFNTSSNEPQWERKTKLLKGDFEYFLNHAQNNTKEWLYFDYKQLNTWFKDNQSIRQELEWDPLGFPDIKPEDCTIWIGSKGAHTSCHMDCYGFNLVYQIYGSKIWLLFPPEENLKPSRIPYEESSIYSKLNFFSPNVNDFIGLSNKCRKVILNPGDMLFVPHKWWHYVENLETSISINVWLPKAEDDKERVKESIVQYFVKQITETADREENNRMLNPNMDEVILGHNKSSFMETIHKCRKIYQDKLSNKKSCTECQATKNKTEPTTTTINVQDVVYTVPVLTKDEFLEFLYQQANRFHDVESSNTYKSDDNDDTNKFLEAITHPEVVDLIANILINN</sequence>
<gene>
    <name evidence="5" type="primary">LOC114341923</name>
</gene>
<dbReference type="Pfam" id="PF13621">
    <property type="entry name" value="Cupin_8"/>
    <property type="match status" value="1"/>
</dbReference>
<dbReference type="PANTHER" id="PTHR12461">
    <property type="entry name" value="HYPOXIA-INDUCIBLE FACTOR 1 ALPHA INHIBITOR-RELATED"/>
    <property type="match status" value="1"/>
</dbReference>
<dbReference type="RefSeq" id="XP_028148527.1">
    <property type="nucleotide sequence ID" value="XM_028292726.1"/>
</dbReference>